<name>D4N035_ANAHA</name>
<dbReference type="KEGG" id="bprl:CL2_12550"/>
<dbReference type="Pfam" id="PF13391">
    <property type="entry name" value="HNH_2"/>
    <property type="match status" value="1"/>
</dbReference>
<dbReference type="RefSeq" id="WP_008391274.1">
    <property type="nucleotide sequence ID" value="NC_021016.1"/>
</dbReference>
<evidence type="ECO:0000313" key="3">
    <source>
        <dbReference type="Proteomes" id="UP000008960"/>
    </source>
</evidence>
<proteinExistence type="predicted"/>
<organism evidence="2 3">
    <name type="scientific">Anaerostipes hadrus</name>
    <dbReference type="NCBI Taxonomy" id="649756"/>
    <lineage>
        <taxon>Bacteria</taxon>
        <taxon>Bacillati</taxon>
        <taxon>Bacillota</taxon>
        <taxon>Clostridia</taxon>
        <taxon>Lachnospirales</taxon>
        <taxon>Lachnospiraceae</taxon>
        <taxon>Anaerostipes</taxon>
    </lineage>
</organism>
<accession>D4N035</accession>
<dbReference type="InterPro" id="IPR003615">
    <property type="entry name" value="HNH_nuc"/>
</dbReference>
<dbReference type="EMBL" id="FP929061">
    <property type="protein sequence ID" value="CBL38230.1"/>
    <property type="molecule type" value="Genomic_DNA"/>
</dbReference>
<feature type="domain" description="HNH nuclease" evidence="1">
    <location>
        <begin position="157"/>
        <end position="209"/>
    </location>
</feature>
<evidence type="ECO:0000259" key="1">
    <source>
        <dbReference type="Pfam" id="PF13391"/>
    </source>
</evidence>
<sequence length="256" mass="30196">MIKREGIYYFPNLMMNCPKNTLVLFQYEGKIQAVGVIVDSKKEKIINEQGVEYSGYYKFDIQTLKYLDKPVDKQMLKSVYPPFKNFNQIKQIIPIEYLDRILDLLQDYSLNNINDEYRIILEIENSELTGAEKKALVKIRINQGIFRDKLLKRYKSCCLCGVRNPAFAIASHIKPWSECKAEEKLDIENGFLMCPNHDKSFDEGWISFDNNGRIMISDRLQENDMVYMNIRGDMKIDITNKNREYLEFDRRCVYKG</sequence>
<dbReference type="PATRIC" id="fig|245018.3.peg.1570"/>
<reference evidence="2 3" key="1">
    <citation type="submission" date="2010-03" db="EMBL/GenBank/DDBJ databases">
        <title>The genome sequence of Clostridiales sp. SSC/2.</title>
        <authorList>
            <consortium name="metaHIT consortium -- http://www.metahit.eu/"/>
            <person name="Pajon A."/>
            <person name="Turner K."/>
            <person name="Parkhill J."/>
            <person name="Duncan S."/>
            <person name="Flint H."/>
        </authorList>
    </citation>
    <scope>NUCLEOTIDE SEQUENCE [LARGE SCALE GENOMIC DNA]</scope>
    <source>
        <strain evidence="2 3">SSC/2</strain>
    </source>
</reference>
<protein>
    <recommendedName>
        <fullName evidence="1">HNH nuclease domain-containing protein</fullName>
    </recommendedName>
</protein>
<reference evidence="2 3" key="2">
    <citation type="submission" date="2010-03" db="EMBL/GenBank/DDBJ databases">
        <authorList>
            <person name="Pajon A."/>
        </authorList>
    </citation>
    <scope>NUCLEOTIDE SEQUENCE [LARGE SCALE GENOMIC DNA]</scope>
    <source>
        <strain evidence="2 3">SSC/2</strain>
    </source>
</reference>
<gene>
    <name evidence="2" type="ORF">CL2_12550</name>
</gene>
<dbReference type="AlphaFoldDB" id="D4N035"/>
<dbReference type="Proteomes" id="UP000008960">
    <property type="component" value="Chromosome"/>
</dbReference>
<evidence type="ECO:0000313" key="2">
    <source>
        <dbReference type="EMBL" id="CBL38230.1"/>
    </source>
</evidence>